<comment type="similarity">
    <text evidence="1 2">Belongs to the UPF0125 (RnfH) family.</text>
</comment>
<dbReference type="InterPro" id="IPR016155">
    <property type="entry name" value="Mopterin_synth/thiamin_S_b"/>
</dbReference>
<dbReference type="Proteomes" id="UP001501221">
    <property type="component" value="Unassembled WGS sequence"/>
</dbReference>
<name>A0ABN0SWK2_9GAMM</name>
<dbReference type="PANTHER" id="PTHR37483:SF1">
    <property type="entry name" value="UPF0125 PROTEIN RATB"/>
    <property type="match status" value="1"/>
</dbReference>
<sequence length="104" mass="11885">MDKKLRVEVCYALPEEQTLLELMVDRGSTVEAVIQQSGILELHPDIDLSENKVGVFSKLTTLDATLHDGDRIEIYRPLLIDPKEVRKQRALKAKQEADKNKEKK</sequence>
<keyword evidence="4" id="KW-1185">Reference proteome</keyword>
<dbReference type="EMBL" id="BAAAFM010000003">
    <property type="protein sequence ID" value="GAA0204000.1"/>
    <property type="molecule type" value="Genomic_DNA"/>
</dbReference>
<dbReference type="Gene3D" id="3.10.20.280">
    <property type="entry name" value="RnfH-like"/>
    <property type="match status" value="1"/>
</dbReference>
<dbReference type="InterPro" id="IPR005346">
    <property type="entry name" value="RnfH"/>
</dbReference>
<gene>
    <name evidence="3" type="ORF">GCM10009123_09120</name>
</gene>
<evidence type="ECO:0000256" key="1">
    <source>
        <dbReference type="ARBA" id="ARBA00010645"/>
    </source>
</evidence>
<reference evidence="3 4" key="1">
    <citation type="journal article" date="2019" name="Int. J. Syst. Evol. Microbiol.">
        <title>The Global Catalogue of Microorganisms (GCM) 10K type strain sequencing project: providing services to taxonomists for standard genome sequencing and annotation.</title>
        <authorList>
            <consortium name="The Broad Institute Genomics Platform"/>
            <consortium name="The Broad Institute Genome Sequencing Center for Infectious Disease"/>
            <person name="Wu L."/>
            <person name="Ma J."/>
        </authorList>
    </citation>
    <scope>NUCLEOTIDE SEQUENCE [LARGE SCALE GENOMIC DNA]</scope>
    <source>
        <strain evidence="3 4">JCM 16211</strain>
    </source>
</reference>
<evidence type="ECO:0000256" key="2">
    <source>
        <dbReference type="HAMAP-Rule" id="MF_00460"/>
    </source>
</evidence>
<dbReference type="InterPro" id="IPR037021">
    <property type="entry name" value="RnfH_sf"/>
</dbReference>
<dbReference type="PANTHER" id="PTHR37483">
    <property type="entry name" value="UPF0125 PROTEIN RATB"/>
    <property type="match status" value="1"/>
</dbReference>
<dbReference type="Pfam" id="PF03658">
    <property type="entry name" value="Ub-RnfH"/>
    <property type="match status" value="1"/>
</dbReference>
<protein>
    <recommendedName>
        <fullName evidence="2">UPF0125 protein GCM10009123_09120</fullName>
    </recommendedName>
</protein>
<dbReference type="SUPFAM" id="SSF54285">
    <property type="entry name" value="MoaD/ThiS"/>
    <property type="match status" value="1"/>
</dbReference>
<dbReference type="RefSeq" id="WP_343987231.1">
    <property type="nucleotide sequence ID" value="NZ_BAAAFM010000003.1"/>
</dbReference>
<accession>A0ABN0SWK2</accession>
<dbReference type="NCBIfam" id="NF002490">
    <property type="entry name" value="PRK01777.1"/>
    <property type="match status" value="1"/>
</dbReference>
<proteinExistence type="inferred from homology"/>
<organism evidence="3 4">
    <name type="scientific">Kangiella japonica</name>
    <dbReference type="NCBI Taxonomy" id="647384"/>
    <lineage>
        <taxon>Bacteria</taxon>
        <taxon>Pseudomonadati</taxon>
        <taxon>Pseudomonadota</taxon>
        <taxon>Gammaproteobacteria</taxon>
        <taxon>Kangiellales</taxon>
        <taxon>Kangiellaceae</taxon>
        <taxon>Kangiella</taxon>
    </lineage>
</organism>
<evidence type="ECO:0000313" key="3">
    <source>
        <dbReference type="EMBL" id="GAA0204000.1"/>
    </source>
</evidence>
<comment type="caution">
    <text evidence="3">The sequence shown here is derived from an EMBL/GenBank/DDBJ whole genome shotgun (WGS) entry which is preliminary data.</text>
</comment>
<dbReference type="HAMAP" id="MF_00460">
    <property type="entry name" value="UPF0125_RnfH"/>
    <property type="match status" value="1"/>
</dbReference>
<evidence type="ECO:0000313" key="4">
    <source>
        <dbReference type="Proteomes" id="UP001501221"/>
    </source>
</evidence>